<comment type="caution">
    <text evidence="1">The sequence shown here is derived from an EMBL/GenBank/DDBJ whole genome shotgun (WGS) entry which is preliminary data.</text>
</comment>
<feature type="non-terminal residue" evidence="1">
    <location>
        <position position="1"/>
    </location>
</feature>
<evidence type="ECO:0000313" key="2">
    <source>
        <dbReference type="Proteomes" id="UP000070376"/>
    </source>
</evidence>
<organism evidence="1 2">
    <name type="scientific">Heyndrickxia coagulans</name>
    <name type="common">Weizmannia coagulans</name>
    <dbReference type="NCBI Taxonomy" id="1398"/>
    <lineage>
        <taxon>Bacteria</taxon>
        <taxon>Bacillati</taxon>
        <taxon>Bacillota</taxon>
        <taxon>Bacilli</taxon>
        <taxon>Bacillales</taxon>
        <taxon>Bacillaceae</taxon>
        <taxon>Heyndrickxia</taxon>
    </lineage>
</organism>
<gene>
    <name evidence="1" type="ORF">HMPREF3213_00025</name>
</gene>
<dbReference type="AlphaFoldDB" id="A0A133L4U8"/>
<protein>
    <submittedName>
        <fullName evidence="1">Uncharacterized protein</fullName>
    </submittedName>
</protein>
<proteinExistence type="predicted"/>
<dbReference type="Proteomes" id="UP000070376">
    <property type="component" value="Unassembled WGS sequence"/>
</dbReference>
<accession>A0A133L4U8</accession>
<dbReference type="EMBL" id="LRPN01000001">
    <property type="protein sequence ID" value="KWZ86500.1"/>
    <property type="molecule type" value="Genomic_DNA"/>
</dbReference>
<evidence type="ECO:0000313" key="1">
    <source>
        <dbReference type="EMBL" id="KWZ86500.1"/>
    </source>
</evidence>
<reference evidence="2" key="1">
    <citation type="submission" date="2016-01" db="EMBL/GenBank/DDBJ databases">
        <authorList>
            <person name="Mitreva M."/>
            <person name="Pepin K.H."/>
            <person name="Mihindukulasuriya K.A."/>
            <person name="Fulton R."/>
            <person name="Fronick C."/>
            <person name="O'Laughlin M."/>
            <person name="Miner T."/>
            <person name="Herter B."/>
            <person name="Rosa B.A."/>
            <person name="Cordes M."/>
            <person name="Tomlinson C."/>
            <person name="Wollam A."/>
            <person name="Palsikar V.B."/>
            <person name="Mardis E.R."/>
            <person name="Wilson R.K."/>
        </authorList>
    </citation>
    <scope>NUCLEOTIDE SEQUENCE [LARGE SCALE GENOMIC DNA]</scope>
    <source>
        <strain evidence="2">GED7749B</strain>
    </source>
</reference>
<dbReference type="PATRIC" id="fig|1398.22.peg.24"/>
<name>A0A133L4U8_HEYCO</name>
<sequence length="79" mass="9300">QKDKRSRGPEQIVLLEHPKGQKEPLTGTKCLFGVFKRTKMVLCQESRHIDLRYFYLKPLPHFVWLGIRNDQSKGVIDHL</sequence>